<proteinExistence type="predicted"/>
<feature type="region of interest" description="Disordered" evidence="1">
    <location>
        <begin position="94"/>
        <end position="123"/>
    </location>
</feature>
<accession>A0AAV6TGQ0</accession>
<feature type="compositionally biased region" description="Basic and acidic residues" evidence="1">
    <location>
        <begin position="94"/>
        <end position="109"/>
    </location>
</feature>
<sequence>MIGRVRHRRSKKQRRYERLAATSQVSLCNSLTLLHKTRKVKRIVGHASPGLEAVHLGDLGGYGYGPAQKITLPLDFRANRGAPDTARDAVFLREQRPYSGRADSRDTNSYKKKKLFPGSSVESPSSVALPHLVPKDLSPCPASKGFPFSICTTTKICTLASSCLGIVTIFAGGGPTCALKPATSTSGTRRVSGAPRPRGTGIPNAADPPPACTSFRRRAYSDPLNRAHVRLRPWSVFQDGSGGVYHPIGCTSKAYPTPRDRLRIEPSSYGGPHPLWQQPGQGDLLQSPVSGPLTPKRHISPTPLRAGIRRWASPGSLAVTKGIPCWFSFLRLFIS</sequence>
<keyword evidence="3" id="KW-1185">Reference proteome</keyword>
<evidence type="ECO:0000256" key="1">
    <source>
        <dbReference type="SAM" id="MobiDB-lite"/>
    </source>
</evidence>
<feature type="region of interest" description="Disordered" evidence="1">
    <location>
        <begin position="182"/>
        <end position="211"/>
    </location>
</feature>
<dbReference type="Proteomes" id="UP000827092">
    <property type="component" value="Unassembled WGS sequence"/>
</dbReference>
<evidence type="ECO:0000313" key="3">
    <source>
        <dbReference type="Proteomes" id="UP000827092"/>
    </source>
</evidence>
<reference evidence="2 3" key="1">
    <citation type="journal article" date="2022" name="Nat. Ecol. Evol.">
        <title>A masculinizing supergene underlies an exaggerated male reproductive morph in a spider.</title>
        <authorList>
            <person name="Hendrickx F."/>
            <person name="De Corte Z."/>
            <person name="Sonet G."/>
            <person name="Van Belleghem S.M."/>
            <person name="Kostlbacher S."/>
            <person name="Vangestel C."/>
        </authorList>
    </citation>
    <scope>NUCLEOTIDE SEQUENCE [LARGE SCALE GENOMIC DNA]</scope>
    <source>
        <strain evidence="2">W744_W776</strain>
    </source>
</reference>
<organism evidence="2 3">
    <name type="scientific">Oedothorax gibbosus</name>
    <dbReference type="NCBI Taxonomy" id="931172"/>
    <lineage>
        <taxon>Eukaryota</taxon>
        <taxon>Metazoa</taxon>
        <taxon>Ecdysozoa</taxon>
        <taxon>Arthropoda</taxon>
        <taxon>Chelicerata</taxon>
        <taxon>Arachnida</taxon>
        <taxon>Araneae</taxon>
        <taxon>Araneomorphae</taxon>
        <taxon>Entelegynae</taxon>
        <taxon>Araneoidea</taxon>
        <taxon>Linyphiidae</taxon>
        <taxon>Erigoninae</taxon>
        <taxon>Oedothorax</taxon>
    </lineage>
</organism>
<protein>
    <submittedName>
        <fullName evidence="2">Uncharacterized protein</fullName>
    </submittedName>
</protein>
<name>A0AAV6TGQ0_9ARAC</name>
<comment type="caution">
    <text evidence="2">The sequence shown here is derived from an EMBL/GenBank/DDBJ whole genome shotgun (WGS) entry which is preliminary data.</text>
</comment>
<gene>
    <name evidence="2" type="ORF">JTE90_018982</name>
</gene>
<dbReference type="AlphaFoldDB" id="A0AAV6TGQ0"/>
<evidence type="ECO:0000313" key="2">
    <source>
        <dbReference type="EMBL" id="KAG8170626.1"/>
    </source>
</evidence>
<dbReference type="EMBL" id="JAFNEN010005123">
    <property type="protein sequence ID" value="KAG8170626.1"/>
    <property type="molecule type" value="Genomic_DNA"/>
</dbReference>